<dbReference type="HOGENOM" id="CLU_114925_1_0_10"/>
<dbReference type="OrthoDB" id="1143801at2"/>
<dbReference type="STRING" id="63186.ZOBELLIA_512"/>
<keyword evidence="2" id="KW-0812">Transmembrane</keyword>
<dbReference type="Proteomes" id="UP000008898">
    <property type="component" value="Chromosome"/>
</dbReference>
<keyword evidence="1" id="KW-0175">Coiled coil</keyword>
<feature type="coiled-coil region" evidence="1">
    <location>
        <begin position="118"/>
        <end position="145"/>
    </location>
</feature>
<evidence type="ECO:0000256" key="1">
    <source>
        <dbReference type="SAM" id="Coils"/>
    </source>
</evidence>
<evidence type="ECO:0000256" key="2">
    <source>
        <dbReference type="SAM" id="Phobius"/>
    </source>
</evidence>
<accession>G0L109</accession>
<protein>
    <submittedName>
        <fullName evidence="3">Conserved hypothetical membrane protein</fullName>
    </submittedName>
</protein>
<dbReference type="KEGG" id="zga:ZOBELLIA_512"/>
<dbReference type="AlphaFoldDB" id="G0L109"/>
<organism evidence="3 4">
    <name type="scientific">Zobellia galactanivorans (strain DSM 12802 / CCUG 47099 / CIP 106680 / NCIMB 13871 / Dsij)</name>
    <dbReference type="NCBI Taxonomy" id="63186"/>
    <lineage>
        <taxon>Bacteria</taxon>
        <taxon>Pseudomonadati</taxon>
        <taxon>Bacteroidota</taxon>
        <taxon>Flavobacteriia</taxon>
        <taxon>Flavobacteriales</taxon>
        <taxon>Flavobacteriaceae</taxon>
        <taxon>Zobellia</taxon>
    </lineage>
</organism>
<dbReference type="PATRIC" id="fig|63186.3.peg.506"/>
<dbReference type="EMBL" id="FP476056">
    <property type="protein sequence ID" value="CAZ94583.1"/>
    <property type="molecule type" value="Genomic_DNA"/>
</dbReference>
<feature type="transmembrane region" description="Helical" evidence="2">
    <location>
        <begin position="50"/>
        <end position="71"/>
    </location>
</feature>
<reference evidence="3 4" key="2">
    <citation type="journal article" date="2012" name="Environ. Microbiol.">
        <title>Characterization of the first alginolytic operons in a marine bacterium: from their emergence in marine Flavobacteriia to their independent transfers to marine Proteobacteria and human gut Bacteroides.</title>
        <authorList>
            <person name="Thomas F."/>
            <person name="Barbeyron T."/>
            <person name="Tonon T."/>
            <person name="Genicot S."/>
            <person name="Czjzek M."/>
            <person name="Michel G."/>
        </authorList>
    </citation>
    <scope>NUCLEOTIDE SEQUENCE [LARGE SCALE GENOMIC DNA]</scope>
    <source>
        <strain evidence="4">DSM 12802 / CCUG 47099 / CIP 106680 / NCIMB 13871 / Dsij</strain>
    </source>
</reference>
<keyword evidence="2" id="KW-0472">Membrane</keyword>
<sequence>MKKDNIDHLFEDLNGSFDHETPAAGHELRFLQKLNAQKGSISLKTQKRTWYRPMGIAACLLVLLALGIGLFRPEPSLEEKVAKISPEISRTGFYFASLIEEQVNELQNETSPETKKIVDDTMVQLNKLEADYKQLEEDLINGGNSKAILSAMITNFQTRINLLEDVLDTIETIKNLKKYDDSTTI</sequence>
<gene>
    <name evidence="3" type="ordered locus">zobellia_512</name>
</gene>
<evidence type="ECO:0000313" key="4">
    <source>
        <dbReference type="Proteomes" id="UP000008898"/>
    </source>
</evidence>
<keyword evidence="4" id="KW-1185">Reference proteome</keyword>
<evidence type="ECO:0000313" key="3">
    <source>
        <dbReference type="EMBL" id="CAZ94583.1"/>
    </source>
</evidence>
<proteinExistence type="predicted"/>
<reference evidence="4" key="1">
    <citation type="submission" date="2009-07" db="EMBL/GenBank/DDBJ databases">
        <title>Complete genome sequence of Zobellia galactanivorans Dsij.</title>
        <authorList>
            <consortium name="Genoscope - CEA"/>
        </authorList>
    </citation>
    <scope>NUCLEOTIDE SEQUENCE [LARGE SCALE GENOMIC DNA]</scope>
    <source>
        <strain evidence="4">DSM 12802 / CCUG 47099 / CIP 106680 / NCIMB 13871 / Dsij</strain>
    </source>
</reference>
<keyword evidence="2" id="KW-1133">Transmembrane helix</keyword>
<dbReference type="RefSeq" id="WP_013991895.1">
    <property type="nucleotide sequence ID" value="NC_015844.1"/>
</dbReference>
<name>G0L109_ZOBGA</name>